<evidence type="ECO:0000313" key="7">
    <source>
        <dbReference type="EMBL" id="KYB25716.1"/>
    </source>
</evidence>
<dbReference type="FunFam" id="3.30.160.60:FF:003390">
    <property type="entry name" value="Zinc finger Y-chromosomal protein-like Protein"/>
    <property type="match status" value="1"/>
</dbReference>
<dbReference type="AlphaFoldDB" id="A0A139WCS4"/>
<dbReference type="Proteomes" id="UP000007266">
    <property type="component" value="Linkage group 8"/>
</dbReference>
<dbReference type="SUPFAM" id="SSF57667">
    <property type="entry name" value="beta-beta-alpha zinc fingers"/>
    <property type="match status" value="1"/>
</dbReference>
<keyword evidence="3 5" id="KW-0863">Zinc-finger</keyword>
<dbReference type="InParanoid" id="A0A139WCS4"/>
<name>A0A139WCS4_TRICA</name>
<evidence type="ECO:0000256" key="5">
    <source>
        <dbReference type="PROSITE-ProRule" id="PRU00042"/>
    </source>
</evidence>
<evidence type="ECO:0000256" key="4">
    <source>
        <dbReference type="ARBA" id="ARBA00022833"/>
    </source>
</evidence>
<evidence type="ECO:0000256" key="2">
    <source>
        <dbReference type="ARBA" id="ARBA00022737"/>
    </source>
</evidence>
<organism evidence="7 8">
    <name type="scientific">Tribolium castaneum</name>
    <name type="common">Red flour beetle</name>
    <dbReference type="NCBI Taxonomy" id="7070"/>
    <lineage>
        <taxon>Eukaryota</taxon>
        <taxon>Metazoa</taxon>
        <taxon>Ecdysozoa</taxon>
        <taxon>Arthropoda</taxon>
        <taxon>Hexapoda</taxon>
        <taxon>Insecta</taxon>
        <taxon>Pterygota</taxon>
        <taxon>Neoptera</taxon>
        <taxon>Endopterygota</taxon>
        <taxon>Coleoptera</taxon>
        <taxon>Polyphaga</taxon>
        <taxon>Cucujiformia</taxon>
        <taxon>Tenebrionidae</taxon>
        <taxon>Tenebrionidae incertae sedis</taxon>
        <taxon>Tribolium</taxon>
    </lineage>
</organism>
<keyword evidence="8" id="KW-1185">Reference proteome</keyword>
<dbReference type="GO" id="GO:0000981">
    <property type="term" value="F:DNA-binding transcription factor activity, RNA polymerase II-specific"/>
    <property type="evidence" value="ECO:0000318"/>
    <property type="project" value="GO_Central"/>
</dbReference>
<dbReference type="Gene3D" id="3.30.160.60">
    <property type="entry name" value="Classic Zinc Finger"/>
    <property type="match status" value="2"/>
</dbReference>
<keyword evidence="4" id="KW-0862">Zinc</keyword>
<keyword evidence="2" id="KW-0677">Repeat</keyword>
<dbReference type="GO" id="GO:0000977">
    <property type="term" value="F:RNA polymerase II transcription regulatory region sequence-specific DNA binding"/>
    <property type="evidence" value="ECO:0000318"/>
    <property type="project" value="GO_Central"/>
</dbReference>
<evidence type="ECO:0000313" key="8">
    <source>
        <dbReference type="Proteomes" id="UP000007266"/>
    </source>
</evidence>
<dbReference type="InterPro" id="IPR036236">
    <property type="entry name" value="Znf_C2H2_sf"/>
</dbReference>
<proteinExistence type="predicted"/>
<evidence type="ECO:0000256" key="1">
    <source>
        <dbReference type="ARBA" id="ARBA00022723"/>
    </source>
</evidence>
<dbReference type="SMART" id="SM00355">
    <property type="entry name" value="ZnF_C2H2"/>
    <property type="match status" value="5"/>
</dbReference>
<sequence length="287" mass="33847">MMRNGEILKKFNCESAILHKYTCNLCKFKTSLLVLLNKHVRETHSNKSKKRSPQCPYVLKNYVCKSCAFQTYSSLHSLRHTKCGPCIKLSTESEKLFKRPPKPRQIRWLKCNQCLFQTKLNIILQRHIKTKHCTSVKQPNKLKKKPLQQRVEVVQWHKCKKCPFVTVDKTSLNEHMALKHQDEERWFGCEHCPFKTTMENSLKRHVKTKHAPCQNIEKCTTYRTTQKSDLAQHRKSEPDTQKECRHQCSHCDFKTGVENELQQHIASKHTTNNGNVQLLPYYYLLIQ</sequence>
<dbReference type="PROSITE" id="PS50157">
    <property type="entry name" value="ZINC_FINGER_C2H2_2"/>
    <property type="match status" value="1"/>
</dbReference>
<dbReference type="InterPro" id="IPR013087">
    <property type="entry name" value="Znf_C2H2_type"/>
</dbReference>
<accession>A0A139WCS4</accession>
<reference evidence="7 8" key="2">
    <citation type="journal article" date="2010" name="Nucleic Acids Res.">
        <title>BeetleBase in 2010: revisions to provide comprehensive genomic information for Tribolium castaneum.</title>
        <authorList>
            <person name="Kim H.S."/>
            <person name="Murphy T."/>
            <person name="Xia J."/>
            <person name="Caragea D."/>
            <person name="Park Y."/>
            <person name="Beeman R.W."/>
            <person name="Lorenzen M.D."/>
            <person name="Butcher S."/>
            <person name="Manak J.R."/>
            <person name="Brown S.J."/>
        </authorList>
    </citation>
    <scope>GENOME REANNOTATION</scope>
    <source>
        <strain evidence="7 8">Georgia GA2</strain>
    </source>
</reference>
<evidence type="ECO:0000256" key="3">
    <source>
        <dbReference type="ARBA" id="ARBA00022771"/>
    </source>
</evidence>
<dbReference type="PANTHER" id="PTHR24403">
    <property type="entry name" value="ZINC FINGER PROTEIN"/>
    <property type="match status" value="1"/>
</dbReference>
<gene>
    <name evidence="7" type="primary">AUGUSTUS-3.0.2_31294</name>
    <name evidence="7" type="ORF">TcasGA2_TC031294</name>
</gene>
<dbReference type="GO" id="GO:0008270">
    <property type="term" value="F:zinc ion binding"/>
    <property type="evidence" value="ECO:0007669"/>
    <property type="project" value="UniProtKB-KW"/>
</dbReference>
<reference evidence="7 8" key="1">
    <citation type="journal article" date="2008" name="Nature">
        <title>The genome of the model beetle and pest Tribolium castaneum.</title>
        <authorList>
            <consortium name="Tribolium Genome Sequencing Consortium"/>
            <person name="Richards S."/>
            <person name="Gibbs R.A."/>
            <person name="Weinstock G.M."/>
            <person name="Brown S.J."/>
            <person name="Denell R."/>
            <person name="Beeman R.W."/>
            <person name="Gibbs R."/>
            <person name="Beeman R.W."/>
            <person name="Brown S.J."/>
            <person name="Bucher G."/>
            <person name="Friedrich M."/>
            <person name="Grimmelikhuijzen C.J."/>
            <person name="Klingler M."/>
            <person name="Lorenzen M."/>
            <person name="Richards S."/>
            <person name="Roth S."/>
            <person name="Schroder R."/>
            <person name="Tautz D."/>
            <person name="Zdobnov E.M."/>
            <person name="Muzny D."/>
            <person name="Gibbs R.A."/>
            <person name="Weinstock G.M."/>
            <person name="Attaway T."/>
            <person name="Bell S."/>
            <person name="Buhay C.J."/>
            <person name="Chandrabose M.N."/>
            <person name="Chavez D."/>
            <person name="Clerk-Blankenburg K.P."/>
            <person name="Cree A."/>
            <person name="Dao M."/>
            <person name="Davis C."/>
            <person name="Chacko J."/>
            <person name="Dinh H."/>
            <person name="Dugan-Rocha S."/>
            <person name="Fowler G."/>
            <person name="Garner T.T."/>
            <person name="Garnes J."/>
            <person name="Gnirke A."/>
            <person name="Hawes A."/>
            <person name="Hernandez J."/>
            <person name="Hines S."/>
            <person name="Holder M."/>
            <person name="Hume J."/>
            <person name="Jhangiani S.N."/>
            <person name="Joshi V."/>
            <person name="Khan Z.M."/>
            <person name="Jackson L."/>
            <person name="Kovar C."/>
            <person name="Kowis A."/>
            <person name="Lee S."/>
            <person name="Lewis L.R."/>
            <person name="Margolis J."/>
            <person name="Morgan M."/>
            <person name="Nazareth L.V."/>
            <person name="Nguyen N."/>
            <person name="Okwuonu G."/>
            <person name="Parker D."/>
            <person name="Richards S."/>
            <person name="Ruiz S.J."/>
            <person name="Santibanez J."/>
            <person name="Savard J."/>
            <person name="Scherer S.E."/>
            <person name="Schneider B."/>
            <person name="Sodergren E."/>
            <person name="Tautz D."/>
            <person name="Vattahil S."/>
            <person name="Villasana D."/>
            <person name="White C.S."/>
            <person name="Wright R."/>
            <person name="Park Y."/>
            <person name="Beeman R.W."/>
            <person name="Lord J."/>
            <person name="Oppert B."/>
            <person name="Lorenzen M."/>
            <person name="Brown S."/>
            <person name="Wang L."/>
            <person name="Savard J."/>
            <person name="Tautz D."/>
            <person name="Richards S."/>
            <person name="Weinstock G."/>
            <person name="Gibbs R.A."/>
            <person name="Liu Y."/>
            <person name="Worley K."/>
            <person name="Weinstock G."/>
            <person name="Elsik C.G."/>
            <person name="Reese J.T."/>
            <person name="Elhaik E."/>
            <person name="Landan G."/>
            <person name="Graur D."/>
            <person name="Arensburger P."/>
            <person name="Atkinson P."/>
            <person name="Beeman R.W."/>
            <person name="Beidler J."/>
            <person name="Brown S.J."/>
            <person name="Demuth J.P."/>
            <person name="Drury D.W."/>
            <person name="Du Y.Z."/>
            <person name="Fujiwara H."/>
            <person name="Lorenzen M."/>
            <person name="Maselli V."/>
            <person name="Osanai M."/>
            <person name="Park Y."/>
            <person name="Robertson H.M."/>
            <person name="Tu Z."/>
            <person name="Wang J.J."/>
            <person name="Wang S."/>
            <person name="Richards S."/>
            <person name="Song H."/>
            <person name="Zhang L."/>
            <person name="Sodergren E."/>
            <person name="Werner D."/>
            <person name="Stanke M."/>
            <person name="Morgenstern B."/>
            <person name="Solovyev V."/>
            <person name="Kosarev P."/>
            <person name="Brown G."/>
            <person name="Chen H.C."/>
            <person name="Ermolaeva O."/>
            <person name="Hlavina W."/>
            <person name="Kapustin Y."/>
            <person name="Kiryutin B."/>
            <person name="Kitts P."/>
            <person name="Maglott D."/>
            <person name="Pruitt K."/>
            <person name="Sapojnikov V."/>
            <person name="Souvorov A."/>
            <person name="Mackey A.J."/>
            <person name="Waterhouse R.M."/>
            <person name="Wyder S."/>
            <person name="Zdobnov E.M."/>
            <person name="Zdobnov E.M."/>
            <person name="Wyder S."/>
            <person name="Kriventseva E.V."/>
            <person name="Kadowaki T."/>
            <person name="Bork P."/>
            <person name="Aranda M."/>
            <person name="Bao R."/>
            <person name="Beermann A."/>
            <person name="Berns N."/>
            <person name="Bolognesi R."/>
            <person name="Bonneton F."/>
            <person name="Bopp D."/>
            <person name="Brown S.J."/>
            <person name="Bucher G."/>
            <person name="Butts T."/>
            <person name="Chaumot A."/>
            <person name="Denell R.E."/>
            <person name="Ferrier D.E."/>
            <person name="Friedrich M."/>
            <person name="Gordon C.M."/>
            <person name="Jindra M."/>
            <person name="Klingler M."/>
            <person name="Lan Q."/>
            <person name="Lattorff H.M."/>
            <person name="Laudet V."/>
            <person name="von Levetsow C."/>
            <person name="Liu Z."/>
            <person name="Lutz R."/>
            <person name="Lynch J.A."/>
            <person name="da Fonseca R.N."/>
            <person name="Posnien N."/>
            <person name="Reuter R."/>
            <person name="Roth S."/>
            <person name="Savard J."/>
            <person name="Schinko J.B."/>
            <person name="Schmitt C."/>
            <person name="Schoppmeier M."/>
            <person name="Schroder R."/>
            <person name="Shippy T.D."/>
            <person name="Simonnet F."/>
            <person name="Marques-Souza H."/>
            <person name="Tautz D."/>
            <person name="Tomoyasu Y."/>
            <person name="Trauner J."/>
            <person name="Van der Zee M."/>
            <person name="Vervoort M."/>
            <person name="Wittkopp N."/>
            <person name="Wimmer E.A."/>
            <person name="Yang X."/>
            <person name="Jones A.K."/>
            <person name="Sattelle D.B."/>
            <person name="Ebert P.R."/>
            <person name="Nelson D."/>
            <person name="Scott J.G."/>
            <person name="Beeman R.W."/>
            <person name="Muthukrishnan S."/>
            <person name="Kramer K.J."/>
            <person name="Arakane Y."/>
            <person name="Beeman R.W."/>
            <person name="Zhu Q."/>
            <person name="Hogenkamp D."/>
            <person name="Dixit R."/>
            <person name="Oppert B."/>
            <person name="Jiang H."/>
            <person name="Zou Z."/>
            <person name="Marshall J."/>
            <person name="Elpidina E."/>
            <person name="Vinokurov K."/>
            <person name="Oppert C."/>
            <person name="Zou Z."/>
            <person name="Evans J."/>
            <person name="Lu Z."/>
            <person name="Zhao P."/>
            <person name="Sumathipala N."/>
            <person name="Altincicek B."/>
            <person name="Vilcinskas A."/>
            <person name="Williams M."/>
            <person name="Hultmark D."/>
            <person name="Hetru C."/>
            <person name="Jiang H."/>
            <person name="Grimmelikhuijzen C.J."/>
            <person name="Hauser F."/>
            <person name="Cazzamali G."/>
            <person name="Williamson M."/>
            <person name="Park Y."/>
            <person name="Li B."/>
            <person name="Tanaka Y."/>
            <person name="Predel R."/>
            <person name="Neupert S."/>
            <person name="Schachtner J."/>
            <person name="Verleyen P."/>
            <person name="Raible F."/>
            <person name="Bork P."/>
            <person name="Friedrich M."/>
            <person name="Walden K.K."/>
            <person name="Robertson H.M."/>
            <person name="Angeli S."/>
            <person name="Foret S."/>
            <person name="Bucher G."/>
            <person name="Schuetz S."/>
            <person name="Maleszka R."/>
            <person name="Wimmer E.A."/>
            <person name="Beeman R.W."/>
            <person name="Lorenzen M."/>
            <person name="Tomoyasu Y."/>
            <person name="Miller S.C."/>
            <person name="Grossmann D."/>
            <person name="Bucher G."/>
        </authorList>
    </citation>
    <scope>NUCLEOTIDE SEQUENCE [LARGE SCALE GENOMIC DNA]</scope>
    <source>
        <strain evidence="7 8">Georgia GA2</strain>
    </source>
</reference>
<evidence type="ECO:0000259" key="6">
    <source>
        <dbReference type="PROSITE" id="PS50157"/>
    </source>
</evidence>
<feature type="domain" description="C2H2-type" evidence="6">
    <location>
        <begin position="21"/>
        <end position="49"/>
    </location>
</feature>
<dbReference type="GO" id="GO:0006357">
    <property type="term" value="P:regulation of transcription by RNA polymerase II"/>
    <property type="evidence" value="ECO:0000318"/>
    <property type="project" value="GO_Central"/>
</dbReference>
<keyword evidence="1" id="KW-0479">Metal-binding</keyword>
<dbReference type="PANTHER" id="PTHR24403:SF67">
    <property type="entry name" value="FI01116P-RELATED"/>
    <property type="match status" value="1"/>
</dbReference>
<dbReference type="InterPro" id="IPR050688">
    <property type="entry name" value="Zinc_finger/UBP_domain"/>
</dbReference>
<dbReference type="EMBL" id="KQ971363">
    <property type="protein sequence ID" value="KYB25716.1"/>
    <property type="molecule type" value="Genomic_DNA"/>
</dbReference>
<protein>
    <submittedName>
        <fullName evidence="7">Zinc finger protein 711-like Protein</fullName>
    </submittedName>
</protein>